<evidence type="ECO:0000313" key="3">
    <source>
        <dbReference type="Proteomes" id="UP000004221"/>
    </source>
</evidence>
<keyword evidence="3" id="KW-1185">Reference proteome</keyword>
<protein>
    <recommendedName>
        <fullName evidence="1">SnoaL-like domain-containing protein</fullName>
    </recommendedName>
</protein>
<dbReference type="AlphaFoldDB" id="I4EEJ3"/>
<dbReference type="Pfam" id="PF12680">
    <property type="entry name" value="SnoaL_2"/>
    <property type="match status" value="1"/>
</dbReference>
<evidence type="ECO:0000259" key="1">
    <source>
        <dbReference type="Pfam" id="PF12680"/>
    </source>
</evidence>
<dbReference type="InterPro" id="IPR032710">
    <property type="entry name" value="NTF2-like_dom_sf"/>
</dbReference>
<sequence>MSIDQNREIVRIPYEAFNDRDFERVSAVVAPDATVANVVTGERYEGPAGFRQYLQTWAAAFPDARLEITNIVAGEHGAAVEFTGRGTNTGPLMTPIGEIPPTGRRGEQRFCDVYDITDGKISGVRTYFDVVSLLAYFDVASLMRELRLS</sequence>
<dbReference type="SUPFAM" id="SSF54427">
    <property type="entry name" value="NTF2-like"/>
    <property type="match status" value="1"/>
</dbReference>
<comment type="caution">
    <text evidence="2">The sequence shown here is derived from an EMBL/GenBank/DDBJ whole genome shotgun (WGS) entry which is preliminary data.</text>
</comment>
<dbReference type="Proteomes" id="UP000004221">
    <property type="component" value="Unassembled WGS sequence"/>
</dbReference>
<dbReference type="PANTHER" id="PTHR38436:SF1">
    <property type="entry name" value="ESTER CYCLASE"/>
    <property type="match status" value="1"/>
</dbReference>
<dbReference type="PANTHER" id="PTHR38436">
    <property type="entry name" value="POLYKETIDE CYCLASE SNOAL-LIKE DOMAIN"/>
    <property type="match status" value="1"/>
</dbReference>
<dbReference type="GO" id="GO:0030638">
    <property type="term" value="P:polyketide metabolic process"/>
    <property type="evidence" value="ECO:0007669"/>
    <property type="project" value="InterPro"/>
</dbReference>
<dbReference type="OrthoDB" id="129343at2"/>
<dbReference type="RefSeq" id="WP_008475889.1">
    <property type="nucleotide sequence ID" value="NZ_CAGS01000097.1"/>
</dbReference>
<organism evidence="2 3">
    <name type="scientific">Nitrolancea hollandica Lb</name>
    <dbReference type="NCBI Taxonomy" id="1129897"/>
    <lineage>
        <taxon>Bacteria</taxon>
        <taxon>Pseudomonadati</taxon>
        <taxon>Thermomicrobiota</taxon>
        <taxon>Thermomicrobia</taxon>
        <taxon>Sphaerobacterales</taxon>
        <taxon>Sphaerobacterineae</taxon>
        <taxon>Sphaerobacteraceae</taxon>
        <taxon>Nitrolancea</taxon>
    </lineage>
</organism>
<gene>
    <name evidence="2" type="ORF">NITHO_1860004</name>
</gene>
<accession>I4EEJ3</accession>
<dbReference type="Gene3D" id="3.10.450.50">
    <property type="match status" value="1"/>
</dbReference>
<dbReference type="EMBL" id="CAGS01000097">
    <property type="protein sequence ID" value="CCF83105.1"/>
    <property type="molecule type" value="Genomic_DNA"/>
</dbReference>
<name>I4EEJ3_9BACT</name>
<reference evidence="2 3" key="1">
    <citation type="journal article" date="2012" name="ISME J.">
        <title>Nitrification expanded: discovery, physiology and genomics of a nitrite-oxidizing bacterium from the phylum Chloroflexi.</title>
        <authorList>
            <person name="Sorokin D.Y."/>
            <person name="Lucker S."/>
            <person name="Vejmelkova D."/>
            <person name="Kostrikina N.A."/>
            <person name="Kleerebezem R."/>
            <person name="Rijpstra W.I."/>
            <person name="Damste J.S."/>
            <person name="Le Paslier D."/>
            <person name="Muyzer G."/>
            <person name="Wagner M."/>
            <person name="van Loosdrecht M.C."/>
            <person name="Daims H."/>
        </authorList>
    </citation>
    <scope>NUCLEOTIDE SEQUENCE [LARGE SCALE GENOMIC DNA]</scope>
    <source>
        <strain evidence="3">none</strain>
    </source>
</reference>
<dbReference type="InterPro" id="IPR037401">
    <property type="entry name" value="SnoaL-like"/>
</dbReference>
<evidence type="ECO:0000313" key="2">
    <source>
        <dbReference type="EMBL" id="CCF83105.1"/>
    </source>
</evidence>
<dbReference type="InterPro" id="IPR009959">
    <property type="entry name" value="Cyclase_SnoaL-like"/>
</dbReference>
<proteinExistence type="predicted"/>
<feature type="domain" description="SnoaL-like" evidence="1">
    <location>
        <begin position="14"/>
        <end position="122"/>
    </location>
</feature>